<evidence type="ECO:0000313" key="7">
    <source>
        <dbReference type="Proteomes" id="UP000799772"/>
    </source>
</evidence>
<dbReference type="InterPro" id="IPR036188">
    <property type="entry name" value="FAD/NAD-bd_sf"/>
</dbReference>
<feature type="domain" description="FAD-binding" evidence="5">
    <location>
        <begin position="5"/>
        <end position="345"/>
    </location>
</feature>
<dbReference type="Gene3D" id="3.50.50.60">
    <property type="entry name" value="FAD/NAD(P)-binding domain"/>
    <property type="match status" value="1"/>
</dbReference>
<dbReference type="InterPro" id="IPR050631">
    <property type="entry name" value="PheA/TfdB_FAD_monoxygenase"/>
</dbReference>
<dbReference type="AlphaFoldDB" id="A0A9P4IIE9"/>
<dbReference type="PANTHER" id="PTHR43476">
    <property type="entry name" value="3-(3-HYDROXY-PHENYL)PROPIONATE/3-HYDROXYCINNAMIC ACID HYDROXYLASE"/>
    <property type="match status" value="1"/>
</dbReference>
<dbReference type="Proteomes" id="UP000799772">
    <property type="component" value="Unassembled WGS sequence"/>
</dbReference>
<protein>
    <submittedName>
        <fullName evidence="6">FAD/NAD(P)-binding domain-containing protein</fullName>
    </submittedName>
</protein>
<keyword evidence="1" id="KW-0285">Flavoprotein</keyword>
<keyword evidence="3" id="KW-0560">Oxidoreductase</keyword>
<evidence type="ECO:0000256" key="1">
    <source>
        <dbReference type="ARBA" id="ARBA00022630"/>
    </source>
</evidence>
<sequence length="421" mass="47294">MAISKILIVGAGPSGLLLALMLARAGISVELLEMTTELDKNPRASHYAAPACYELQRAGVLEEVRRLGFLPNSVSWRKLDENKTRLTGIRNADMDADDPLRMVCLTLDRLGKILQEHVKAQPNAKISYNYKVTGLGQDESQAWVDAAAPEGPKRMTADYIIGCDGANSQIRRGLFGDFNFPGRTWDEQIVATNVYYDFPEDYDDSNFFIHPEHWHMVAKIGTDGLYRVSYGEIGGLTTEQLRERLPYKFKAMFPGHPKPSQYNVVNFSPYKIHQRCAERMRAGRFLLVADAAHLCNPFGGMGLTGGIADVGSLYDSLVGIHIGQADDSILDKYDEIRRKIWHEIIDPISSGNIRRLFGQDADEALEKDDFLKMLKRAETDKELSLQMQAGAMSLRHDMTQYYRKPADSKENVSEIRAKTVL</sequence>
<dbReference type="GO" id="GO:0016491">
    <property type="term" value="F:oxidoreductase activity"/>
    <property type="evidence" value="ECO:0007669"/>
    <property type="project" value="UniProtKB-KW"/>
</dbReference>
<dbReference type="Pfam" id="PF01494">
    <property type="entry name" value="FAD_binding_3"/>
    <property type="match status" value="1"/>
</dbReference>
<evidence type="ECO:0000313" key="6">
    <source>
        <dbReference type="EMBL" id="KAF2099878.1"/>
    </source>
</evidence>
<dbReference type="SUPFAM" id="SSF51905">
    <property type="entry name" value="FAD/NAD(P)-binding domain"/>
    <property type="match status" value="1"/>
</dbReference>
<proteinExistence type="predicted"/>
<dbReference type="OrthoDB" id="10016252at2759"/>
<keyword evidence="7" id="KW-1185">Reference proteome</keyword>
<keyword evidence="4" id="KW-0520">NAD</keyword>
<dbReference type="PRINTS" id="PR00420">
    <property type="entry name" value="RNGMNOXGNASE"/>
</dbReference>
<dbReference type="Gene3D" id="3.30.70.2450">
    <property type="match status" value="1"/>
</dbReference>
<dbReference type="EMBL" id="ML978125">
    <property type="protein sequence ID" value="KAF2099878.1"/>
    <property type="molecule type" value="Genomic_DNA"/>
</dbReference>
<evidence type="ECO:0000259" key="5">
    <source>
        <dbReference type="Pfam" id="PF01494"/>
    </source>
</evidence>
<evidence type="ECO:0000256" key="4">
    <source>
        <dbReference type="ARBA" id="ARBA00023027"/>
    </source>
</evidence>
<dbReference type="InterPro" id="IPR002938">
    <property type="entry name" value="FAD-bd"/>
</dbReference>
<name>A0A9P4IIE9_9PEZI</name>
<organism evidence="6 7">
    <name type="scientific">Rhizodiscina lignyota</name>
    <dbReference type="NCBI Taxonomy" id="1504668"/>
    <lineage>
        <taxon>Eukaryota</taxon>
        <taxon>Fungi</taxon>
        <taxon>Dikarya</taxon>
        <taxon>Ascomycota</taxon>
        <taxon>Pezizomycotina</taxon>
        <taxon>Dothideomycetes</taxon>
        <taxon>Pleosporomycetidae</taxon>
        <taxon>Aulographales</taxon>
        <taxon>Rhizodiscinaceae</taxon>
        <taxon>Rhizodiscina</taxon>
    </lineage>
</organism>
<keyword evidence="2" id="KW-0274">FAD</keyword>
<accession>A0A9P4IIE9</accession>
<comment type="caution">
    <text evidence="6">The sequence shown here is derived from an EMBL/GenBank/DDBJ whole genome shotgun (WGS) entry which is preliminary data.</text>
</comment>
<dbReference type="PANTHER" id="PTHR43476:SF4">
    <property type="entry name" value="BLR0106 PROTEIN"/>
    <property type="match status" value="1"/>
</dbReference>
<gene>
    <name evidence="6" type="ORF">NA57DRAFT_38543</name>
</gene>
<reference evidence="6" key="1">
    <citation type="journal article" date="2020" name="Stud. Mycol.">
        <title>101 Dothideomycetes genomes: a test case for predicting lifestyles and emergence of pathogens.</title>
        <authorList>
            <person name="Haridas S."/>
            <person name="Albert R."/>
            <person name="Binder M."/>
            <person name="Bloem J."/>
            <person name="Labutti K."/>
            <person name="Salamov A."/>
            <person name="Andreopoulos B."/>
            <person name="Baker S."/>
            <person name="Barry K."/>
            <person name="Bills G."/>
            <person name="Bluhm B."/>
            <person name="Cannon C."/>
            <person name="Castanera R."/>
            <person name="Culley D."/>
            <person name="Daum C."/>
            <person name="Ezra D."/>
            <person name="Gonzalez J."/>
            <person name="Henrissat B."/>
            <person name="Kuo A."/>
            <person name="Liang C."/>
            <person name="Lipzen A."/>
            <person name="Lutzoni F."/>
            <person name="Magnuson J."/>
            <person name="Mondo S."/>
            <person name="Nolan M."/>
            <person name="Ohm R."/>
            <person name="Pangilinan J."/>
            <person name="Park H.-J."/>
            <person name="Ramirez L."/>
            <person name="Alfaro M."/>
            <person name="Sun H."/>
            <person name="Tritt A."/>
            <person name="Yoshinaga Y."/>
            <person name="Zwiers L.-H."/>
            <person name="Turgeon B."/>
            <person name="Goodwin S."/>
            <person name="Spatafora J."/>
            <person name="Crous P."/>
            <person name="Grigoriev I."/>
        </authorList>
    </citation>
    <scope>NUCLEOTIDE SEQUENCE</scope>
    <source>
        <strain evidence="6">CBS 133067</strain>
    </source>
</reference>
<dbReference type="GO" id="GO:0071949">
    <property type="term" value="F:FAD binding"/>
    <property type="evidence" value="ECO:0007669"/>
    <property type="project" value="InterPro"/>
</dbReference>
<evidence type="ECO:0000256" key="3">
    <source>
        <dbReference type="ARBA" id="ARBA00023002"/>
    </source>
</evidence>
<evidence type="ECO:0000256" key="2">
    <source>
        <dbReference type="ARBA" id="ARBA00022827"/>
    </source>
</evidence>